<evidence type="ECO:0000256" key="2">
    <source>
        <dbReference type="SAM" id="MobiDB-lite"/>
    </source>
</evidence>
<dbReference type="Proteomes" id="UP001139353">
    <property type="component" value="Unassembled WGS sequence"/>
</dbReference>
<dbReference type="RefSeq" id="WP_275683679.1">
    <property type="nucleotide sequence ID" value="NZ_JAJLJH010000005.1"/>
</dbReference>
<reference evidence="3" key="1">
    <citation type="submission" date="2021-11" db="EMBL/GenBank/DDBJ databases">
        <title>BS-T2-15 a new species belonging to the Comamonadaceae family isolated from the soil of a French oak forest.</title>
        <authorList>
            <person name="Mieszkin S."/>
            <person name="Alain K."/>
        </authorList>
    </citation>
    <scope>NUCLEOTIDE SEQUENCE</scope>
    <source>
        <strain evidence="3">BS-T2-15</strain>
    </source>
</reference>
<dbReference type="SUPFAM" id="SSF48452">
    <property type="entry name" value="TPR-like"/>
    <property type="match status" value="1"/>
</dbReference>
<comment type="caution">
    <text evidence="3">The sequence shown here is derived from an EMBL/GenBank/DDBJ whole genome shotgun (WGS) entry which is preliminary data.</text>
</comment>
<dbReference type="PANTHER" id="PTHR44366:SF1">
    <property type="entry name" value="UDP-N-ACETYLGLUCOSAMINE--PEPTIDE N-ACETYLGLUCOSAMINYLTRANSFERASE 110 KDA SUBUNIT"/>
    <property type="match status" value="1"/>
</dbReference>
<gene>
    <name evidence="3" type="ORF">LPC04_18195</name>
</gene>
<dbReference type="AlphaFoldDB" id="A0A9X1YJG2"/>
<keyword evidence="1" id="KW-0802">TPR repeat</keyword>
<dbReference type="Gene3D" id="1.25.40.10">
    <property type="entry name" value="Tetratricopeptide repeat domain"/>
    <property type="match status" value="2"/>
</dbReference>
<dbReference type="InterPro" id="IPR011990">
    <property type="entry name" value="TPR-like_helical_dom_sf"/>
</dbReference>
<dbReference type="PROSITE" id="PS50005">
    <property type="entry name" value="TPR"/>
    <property type="match status" value="2"/>
</dbReference>
<organism evidence="3 4">
    <name type="scientific">Scleromatobacter humisilvae</name>
    <dbReference type="NCBI Taxonomy" id="2897159"/>
    <lineage>
        <taxon>Bacteria</taxon>
        <taxon>Pseudomonadati</taxon>
        <taxon>Pseudomonadota</taxon>
        <taxon>Betaproteobacteria</taxon>
        <taxon>Burkholderiales</taxon>
        <taxon>Sphaerotilaceae</taxon>
        <taxon>Scleromatobacter</taxon>
    </lineage>
</organism>
<dbReference type="Pfam" id="PF00515">
    <property type="entry name" value="TPR_1"/>
    <property type="match status" value="1"/>
</dbReference>
<evidence type="ECO:0000256" key="1">
    <source>
        <dbReference type="PROSITE-ProRule" id="PRU00339"/>
    </source>
</evidence>
<proteinExistence type="predicted"/>
<dbReference type="PANTHER" id="PTHR44366">
    <property type="entry name" value="UDP-N-ACETYLGLUCOSAMINE--PEPTIDE N-ACETYLGLUCOSAMINYLTRANSFERASE 110 KDA SUBUNIT"/>
    <property type="match status" value="1"/>
</dbReference>
<feature type="region of interest" description="Disordered" evidence="2">
    <location>
        <begin position="227"/>
        <end position="247"/>
    </location>
</feature>
<feature type="repeat" description="TPR" evidence="1">
    <location>
        <begin position="109"/>
        <end position="142"/>
    </location>
</feature>
<feature type="repeat" description="TPR" evidence="1">
    <location>
        <begin position="143"/>
        <end position="176"/>
    </location>
</feature>
<dbReference type="GO" id="GO:0006493">
    <property type="term" value="P:protein O-linked glycosylation"/>
    <property type="evidence" value="ECO:0007669"/>
    <property type="project" value="InterPro"/>
</dbReference>
<accession>A0A9X1YJG2</accession>
<dbReference type="EMBL" id="JAJLJH010000005">
    <property type="protein sequence ID" value="MCK9687639.1"/>
    <property type="molecule type" value="Genomic_DNA"/>
</dbReference>
<sequence>MRSAERLPLALAIVAVGALLAGCGSIGFRMPGSSAPAAASASAPAASPAASAPSAAASVAEGPKPASTGPIAPATQRAYDDALALMRAGHAADAERMFRALTQSNTELAGPHANLGVIARQAGHLPEAVKELEKATELAPGLAVAWNQLGLAYRASGEFTKARDAYEHAIALDPNYATAVLNLGVLDDLYLGDGAHALELYTRYLALTPAGDPVVAKWVADVKNRQAKPAAPAASAPAPANAPKEKS</sequence>
<dbReference type="PROSITE" id="PS50293">
    <property type="entry name" value="TPR_REGION"/>
    <property type="match status" value="1"/>
</dbReference>
<dbReference type="InterPro" id="IPR037919">
    <property type="entry name" value="OGT"/>
</dbReference>
<protein>
    <submittedName>
        <fullName evidence="3">Tetratricopeptide repeat protein</fullName>
    </submittedName>
</protein>
<evidence type="ECO:0000313" key="4">
    <source>
        <dbReference type="Proteomes" id="UP001139353"/>
    </source>
</evidence>
<dbReference type="PROSITE" id="PS51257">
    <property type="entry name" value="PROKAR_LIPOPROTEIN"/>
    <property type="match status" value="1"/>
</dbReference>
<name>A0A9X1YJG2_9BURK</name>
<dbReference type="GO" id="GO:0097363">
    <property type="term" value="F:protein O-acetylglucosaminyltransferase activity"/>
    <property type="evidence" value="ECO:0007669"/>
    <property type="project" value="TreeGrafter"/>
</dbReference>
<dbReference type="SMART" id="SM00028">
    <property type="entry name" value="TPR"/>
    <property type="match status" value="2"/>
</dbReference>
<dbReference type="InterPro" id="IPR019734">
    <property type="entry name" value="TPR_rpt"/>
</dbReference>
<dbReference type="Pfam" id="PF13432">
    <property type="entry name" value="TPR_16"/>
    <property type="match status" value="1"/>
</dbReference>
<keyword evidence="4" id="KW-1185">Reference proteome</keyword>
<evidence type="ECO:0000313" key="3">
    <source>
        <dbReference type="EMBL" id="MCK9687639.1"/>
    </source>
</evidence>